<feature type="chain" id="PRO_5013023738" description="Fimbrial-type adhesion domain-containing protein" evidence="5">
    <location>
        <begin position="37"/>
        <end position="332"/>
    </location>
</feature>
<dbReference type="SUPFAM" id="SSF49401">
    <property type="entry name" value="Bacterial adhesins"/>
    <property type="match status" value="1"/>
</dbReference>
<dbReference type="InterPro" id="IPR050263">
    <property type="entry name" value="Bact_Fimbrial_Adh_Pro"/>
</dbReference>
<dbReference type="PANTHER" id="PTHR33420:SF3">
    <property type="entry name" value="FIMBRIAL SUBUNIT ELFA"/>
    <property type="match status" value="1"/>
</dbReference>
<feature type="domain" description="Fimbrial-type adhesion" evidence="6">
    <location>
        <begin position="196"/>
        <end position="332"/>
    </location>
</feature>
<organism evidence="7">
    <name type="scientific">Enterobacter cloacae</name>
    <dbReference type="NCBI Taxonomy" id="550"/>
    <lineage>
        <taxon>Bacteria</taxon>
        <taxon>Pseudomonadati</taxon>
        <taxon>Pseudomonadota</taxon>
        <taxon>Gammaproteobacteria</taxon>
        <taxon>Enterobacterales</taxon>
        <taxon>Enterobacteriaceae</taxon>
        <taxon>Enterobacter</taxon>
        <taxon>Enterobacter cloacae complex</taxon>
    </lineage>
</organism>
<name>A0A1S6XXV9_ENTCL</name>
<dbReference type="GO" id="GO:0009289">
    <property type="term" value="C:pilus"/>
    <property type="evidence" value="ECO:0007669"/>
    <property type="project" value="UniProtKB-SubCell"/>
</dbReference>
<dbReference type="AlphaFoldDB" id="A0A1S6XXV9"/>
<dbReference type="Gene3D" id="2.60.40.1090">
    <property type="entry name" value="Fimbrial-type adhesion domain"/>
    <property type="match status" value="1"/>
</dbReference>
<evidence type="ECO:0000256" key="5">
    <source>
        <dbReference type="SAM" id="SignalP"/>
    </source>
</evidence>
<keyword evidence="4" id="KW-0281">Fimbrium</keyword>
<geneLocation type="plasmid" evidence="7">
    <name>pIMI-6</name>
</geneLocation>
<feature type="signal peptide" evidence="5">
    <location>
        <begin position="1"/>
        <end position="36"/>
    </location>
</feature>
<dbReference type="InterPro" id="IPR000259">
    <property type="entry name" value="Adhesion_dom_fimbrial"/>
</dbReference>
<sequence>MHVKLYQLISLPGACLPAASTVLLLTALFPGSAAQAAGCTGWGTDTERYLDISIGDLSIPAGSSKASASWSEAMSGSSAAAALSCTDDSGKAITNTTWNWLAGGSTGDLWTRAGETAGIGLRLTATQTDGAQVDINAADGVKTTSGFNWSSLTWRVVHTSGAVDISQAMFSPGPLLKGTLTLSDGTTRTLTIRNTTTPRVVPECVVDTIPAVEFGNVSMLRFPAVGDTGPQKPFTVGVTCPVNVQTSGMTLSMSASRTDASDPRLLGNSGTATGIAVEVLDGSGKRVNANGSVAGDGFVTSTSQIWGVRFVRTGTVSAGTVRATATINVTVQ</sequence>
<protein>
    <recommendedName>
        <fullName evidence="6">Fimbrial-type adhesion domain-containing protein</fullName>
    </recommendedName>
</protein>
<dbReference type="InterPro" id="IPR008966">
    <property type="entry name" value="Adhesion_dom_sf"/>
</dbReference>
<evidence type="ECO:0000256" key="1">
    <source>
        <dbReference type="ARBA" id="ARBA00004561"/>
    </source>
</evidence>
<dbReference type="Pfam" id="PF00419">
    <property type="entry name" value="Fimbrial"/>
    <property type="match status" value="1"/>
</dbReference>
<evidence type="ECO:0000313" key="7">
    <source>
        <dbReference type="EMBL" id="AQX35165.1"/>
    </source>
</evidence>
<dbReference type="RefSeq" id="WP_172689078.1">
    <property type="nucleotide sequence ID" value="NZ_KX786187.1"/>
</dbReference>
<dbReference type="InterPro" id="IPR036937">
    <property type="entry name" value="Adhesion_dom_fimbrial_sf"/>
</dbReference>
<gene>
    <name evidence="7" type="ORF">PIMI6_00325</name>
</gene>
<evidence type="ECO:0000259" key="6">
    <source>
        <dbReference type="Pfam" id="PF00419"/>
    </source>
</evidence>
<evidence type="ECO:0000256" key="2">
    <source>
        <dbReference type="ARBA" id="ARBA00006671"/>
    </source>
</evidence>
<dbReference type="PANTHER" id="PTHR33420">
    <property type="entry name" value="FIMBRIAL SUBUNIT ELFA-RELATED"/>
    <property type="match status" value="1"/>
</dbReference>
<dbReference type="GO" id="GO:0043709">
    <property type="term" value="P:cell adhesion involved in single-species biofilm formation"/>
    <property type="evidence" value="ECO:0007669"/>
    <property type="project" value="TreeGrafter"/>
</dbReference>
<comment type="subcellular location">
    <subcellularLocation>
        <location evidence="1">Fimbrium</location>
    </subcellularLocation>
</comment>
<proteinExistence type="inferred from homology"/>
<evidence type="ECO:0000256" key="4">
    <source>
        <dbReference type="ARBA" id="ARBA00023263"/>
    </source>
</evidence>
<accession>A0A1S6XXV9</accession>
<comment type="similarity">
    <text evidence="2">Belongs to the fimbrial protein family.</text>
</comment>
<keyword evidence="7" id="KW-0614">Plasmid</keyword>
<evidence type="ECO:0000256" key="3">
    <source>
        <dbReference type="ARBA" id="ARBA00022729"/>
    </source>
</evidence>
<keyword evidence="3 5" id="KW-0732">Signal</keyword>
<reference evidence="7" key="1">
    <citation type="journal article" date="2017" name="Antimicrob. Agents Chemother.">
        <title>Enterobacter cloacae Complex Isolates Harboring blaNMC-A or blaIMI-Type Class A Carbapenemase Genes on Novel Chromosomal Integrative Elements and Plasmids.</title>
        <authorList>
            <person name="Boyd D.A."/>
            <person name="Mataseje L.F."/>
            <person name="Davidson R."/>
            <person name="Delport J.A."/>
            <person name="Fuller J."/>
            <person name="Hoang L."/>
            <person name="Lefebvre B."/>
            <person name="Levett P.N."/>
            <person name="Roscoe D.L."/>
            <person name="Willey B.M."/>
            <person name="Mulvey M.R."/>
        </authorList>
    </citation>
    <scope>NUCLEOTIDE SEQUENCE</scope>
    <source>
        <strain evidence="7">N14-0444</strain>
        <plasmid evidence="7">pIMI-6</plasmid>
    </source>
</reference>
<dbReference type="EMBL" id="KX786187">
    <property type="protein sequence ID" value="AQX35165.1"/>
    <property type="molecule type" value="Genomic_DNA"/>
</dbReference>